<proteinExistence type="predicted"/>
<accession>A0A183BWR6</accession>
<protein>
    <submittedName>
        <fullName evidence="3">ENT domain-containing protein</fullName>
    </submittedName>
</protein>
<evidence type="ECO:0000256" key="1">
    <source>
        <dbReference type="SAM" id="MobiDB-lite"/>
    </source>
</evidence>
<feature type="region of interest" description="Disordered" evidence="1">
    <location>
        <begin position="303"/>
        <end position="328"/>
    </location>
</feature>
<dbReference type="SUPFAM" id="SSF158639">
    <property type="entry name" value="ENT-like"/>
    <property type="match status" value="1"/>
</dbReference>
<dbReference type="WBParaSite" id="GPLIN_000505500">
    <property type="protein sequence ID" value="GPLIN_000505500"/>
    <property type="gene ID" value="GPLIN_000505500"/>
</dbReference>
<dbReference type="Proteomes" id="UP000050741">
    <property type="component" value="Unassembled WGS sequence"/>
</dbReference>
<feature type="compositionally biased region" description="Basic and acidic residues" evidence="1">
    <location>
        <begin position="218"/>
        <end position="231"/>
    </location>
</feature>
<evidence type="ECO:0000313" key="2">
    <source>
        <dbReference type="Proteomes" id="UP000050741"/>
    </source>
</evidence>
<dbReference type="Gene3D" id="1.10.1240.40">
    <property type="entry name" value="ENT domain"/>
    <property type="match status" value="1"/>
</dbReference>
<reference evidence="3" key="3">
    <citation type="submission" date="2016-06" db="UniProtKB">
        <authorList>
            <consortium name="WormBaseParasite"/>
        </authorList>
    </citation>
    <scope>IDENTIFICATION</scope>
</reference>
<sequence>MGKGRFGPRDVRPHVSAPTELGEAAHIVSSTSAIDSYLNSTEDCHFLLRALEKQAFENVVFAFRAHGPLTQYTELLLDHLKTALLLNPSYDNDARWFSYGYDLTGIELAKIKKMSANQNSKLVSHVGQNLCELHKHNRSLPHANEALSLLMQLPKQPYVPERLRKFLNDTESNFGERIAIEKEENSQSTAQQQKPRKNSVGRPRKRKQTNDTIPQQTAKEEQKEELQKELSAKCPTVVTHHNVKRTAFYEQRPSTSTNAMDNLAELTHSRQFLPQSSKCISLSASNPLPQQCHHLSVELQNGANCPPIDEHGQSNPNGSTKTEKRDGKVRTQLPFVQGFDRLAGIFRQKQYERLIKSF</sequence>
<evidence type="ECO:0000313" key="3">
    <source>
        <dbReference type="WBParaSite" id="GPLIN_000505500"/>
    </source>
</evidence>
<dbReference type="InterPro" id="IPR036142">
    <property type="entry name" value="ENT_dom-like_sf"/>
</dbReference>
<reference evidence="2" key="1">
    <citation type="submission" date="2013-12" db="EMBL/GenBank/DDBJ databases">
        <authorList>
            <person name="Aslett M."/>
        </authorList>
    </citation>
    <scope>NUCLEOTIDE SEQUENCE [LARGE SCALE GENOMIC DNA]</scope>
    <source>
        <strain evidence="2">Lindley</strain>
    </source>
</reference>
<reference evidence="2" key="2">
    <citation type="submission" date="2014-05" db="EMBL/GenBank/DDBJ databases">
        <title>The genome and life-stage specific transcriptomes of Globodera pallida elucidate key aspects of plant parasitism by a cyst nematode.</title>
        <authorList>
            <person name="Cotton J.A."/>
            <person name="Lilley C.J."/>
            <person name="Jones L.M."/>
            <person name="Kikuchi T."/>
            <person name="Reid A.J."/>
            <person name="Thorpe P."/>
            <person name="Tsai I.J."/>
            <person name="Beasley H."/>
            <person name="Blok V."/>
            <person name="Cock P.J.A."/>
            <person name="Van den Akker S.E."/>
            <person name="Holroyd N."/>
            <person name="Hunt M."/>
            <person name="Mantelin S."/>
            <person name="Naghra H."/>
            <person name="Pain A."/>
            <person name="Palomares-Rius J.E."/>
            <person name="Zarowiecki M."/>
            <person name="Berriman M."/>
            <person name="Jones J.T."/>
            <person name="Urwin P.E."/>
        </authorList>
    </citation>
    <scope>NUCLEOTIDE SEQUENCE [LARGE SCALE GENOMIC DNA]</scope>
    <source>
        <strain evidence="2">Lindley</strain>
    </source>
</reference>
<organism evidence="2 3">
    <name type="scientific">Globodera pallida</name>
    <name type="common">Potato cyst nematode worm</name>
    <name type="synonym">Heterodera pallida</name>
    <dbReference type="NCBI Taxonomy" id="36090"/>
    <lineage>
        <taxon>Eukaryota</taxon>
        <taxon>Metazoa</taxon>
        <taxon>Ecdysozoa</taxon>
        <taxon>Nematoda</taxon>
        <taxon>Chromadorea</taxon>
        <taxon>Rhabditida</taxon>
        <taxon>Tylenchina</taxon>
        <taxon>Tylenchomorpha</taxon>
        <taxon>Tylenchoidea</taxon>
        <taxon>Heteroderidae</taxon>
        <taxon>Heteroderinae</taxon>
        <taxon>Globodera</taxon>
    </lineage>
</organism>
<feature type="compositionally biased region" description="Basic residues" evidence="1">
    <location>
        <begin position="194"/>
        <end position="207"/>
    </location>
</feature>
<dbReference type="AlphaFoldDB" id="A0A183BWR6"/>
<keyword evidence="2" id="KW-1185">Reference proteome</keyword>
<name>A0A183BWR6_GLOPA</name>
<feature type="region of interest" description="Disordered" evidence="1">
    <location>
        <begin position="179"/>
        <end position="233"/>
    </location>
</feature>